<keyword evidence="4" id="KW-0732">Signal</keyword>
<keyword evidence="6" id="KW-1185">Reference proteome</keyword>
<dbReference type="InterPro" id="IPR051058">
    <property type="entry name" value="GDSL_Est/Lipase"/>
</dbReference>
<dbReference type="Proteomes" id="UP001497457">
    <property type="component" value="Chromosome 3rd"/>
</dbReference>
<evidence type="ECO:0000313" key="6">
    <source>
        <dbReference type="Proteomes" id="UP001497457"/>
    </source>
</evidence>
<dbReference type="GO" id="GO:0016787">
    <property type="term" value="F:hydrolase activity"/>
    <property type="evidence" value="ECO:0007669"/>
    <property type="project" value="UniProtKB-KW"/>
</dbReference>
<dbReference type="CDD" id="cd01837">
    <property type="entry name" value="SGNH_plant_lipase_like"/>
    <property type="match status" value="1"/>
</dbReference>
<reference evidence="5 6" key="2">
    <citation type="submission" date="2024-10" db="EMBL/GenBank/DDBJ databases">
        <authorList>
            <person name="Ryan C."/>
        </authorList>
    </citation>
    <scope>NUCLEOTIDE SEQUENCE [LARGE SCALE GENOMIC DNA]</scope>
</reference>
<keyword evidence="3" id="KW-0443">Lipid metabolism</keyword>
<evidence type="ECO:0000256" key="3">
    <source>
        <dbReference type="ARBA" id="ARBA00022963"/>
    </source>
</evidence>
<evidence type="ECO:0000256" key="2">
    <source>
        <dbReference type="ARBA" id="ARBA00022801"/>
    </source>
</evidence>
<organism evidence="5 6">
    <name type="scientific">Urochloa decumbens</name>
    <dbReference type="NCBI Taxonomy" id="240449"/>
    <lineage>
        <taxon>Eukaryota</taxon>
        <taxon>Viridiplantae</taxon>
        <taxon>Streptophyta</taxon>
        <taxon>Embryophyta</taxon>
        <taxon>Tracheophyta</taxon>
        <taxon>Spermatophyta</taxon>
        <taxon>Magnoliopsida</taxon>
        <taxon>Liliopsida</taxon>
        <taxon>Poales</taxon>
        <taxon>Poaceae</taxon>
        <taxon>PACMAD clade</taxon>
        <taxon>Panicoideae</taxon>
        <taxon>Panicodae</taxon>
        <taxon>Paniceae</taxon>
        <taxon>Melinidinae</taxon>
        <taxon>Urochloa</taxon>
    </lineage>
</organism>
<keyword evidence="2" id="KW-0378">Hydrolase</keyword>
<feature type="chain" id="PRO_5044859824" description="GDSL esterase/lipase" evidence="4">
    <location>
        <begin position="30"/>
        <end position="316"/>
    </location>
</feature>
<dbReference type="InterPro" id="IPR036514">
    <property type="entry name" value="SGNH_hydro_sf"/>
</dbReference>
<dbReference type="PANTHER" id="PTHR45648:SF104">
    <property type="entry name" value="OS02G0292600 PROTEIN"/>
    <property type="match status" value="1"/>
</dbReference>
<accession>A0ABC9CM71</accession>
<feature type="signal peptide" evidence="4">
    <location>
        <begin position="1"/>
        <end position="29"/>
    </location>
</feature>
<evidence type="ECO:0008006" key="7">
    <source>
        <dbReference type="Google" id="ProtNLM"/>
    </source>
</evidence>
<dbReference type="PANTHER" id="PTHR45648">
    <property type="entry name" value="GDSL LIPASE/ACYLHYDROLASE FAMILY PROTEIN (AFU_ORTHOLOGUE AFUA_4G14700)"/>
    <property type="match status" value="1"/>
</dbReference>
<gene>
    <name evidence="5" type="ORF">URODEC1_LOCUS76489</name>
</gene>
<dbReference type="PROSITE" id="PS51257">
    <property type="entry name" value="PROKAR_LIPOPROTEIN"/>
    <property type="match status" value="1"/>
</dbReference>
<dbReference type="Pfam" id="PF00657">
    <property type="entry name" value="Lipase_GDSL"/>
    <property type="match status" value="1"/>
</dbReference>
<evidence type="ECO:0000256" key="4">
    <source>
        <dbReference type="SAM" id="SignalP"/>
    </source>
</evidence>
<dbReference type="AlphaFoldDB" id="A0ABC9CM71"/>
<evidence type="ECO:0000256" key="1">
    <source>
        <dbReference type="ARBA" id="ARBA00008668"/>
    </source>
</evidence>
<keyword evidence="3" id="KW-0442">Lipid degradation</keyword>
<evidence type="ECO:0000313" key="5">
    <source>
        <dbReference type="EMBL" id="CAL5022464.1"/>
    </source>
</evidence>
<dbReference type="InterPro" id="IPR035669">
    <property type="entry name" value="SGNH_plant_lipase-like"/>
</dbReference>
<protein>
    <recommendedName>
        <fullName evidence="7">GDSL esterase/lipase</fullName>
    </recommendedName>
</protein>
<dbReference type="EMBL" id="OZ075113">
    <property type="protein sequence ID" value="CAL5022464.1"/>
    <property type="molecule type" value="Genomic_DNA"/>
</dbReference>
<dbReference type="InterPro" id="IPR001087">
    <property type="entry name" value="GDSL"/>
</dbReference>
<dbReference type="Gene3D" id="3.40.50.1110">
    <property type="entry name" value="SGNH hydrolase"/>
    <property type="match status" value="1"/>
</dbReference>
<comment type="similarity">
    <text evidence="1">Belongs to the 'GDSL' lipolytic enzyme family.</text>
</comment>
<proteinExistence type="inferred from homology"/>
<reference evidence="6" key="1">
    <citation type="submission" date="2024-06" db="EMBL/GenBank/DDBJ databases">
        <authorList>
            <person name="Ryan C."/>
        </authorList>
    </citation>
    <scope>NUCLEOTIDE SEQUENCE [LARGE SCALE GENOMIC DNA]</scope>
</reference>
<sequence length="316" mass="34477">MMSRSVMKASMTSMSLCLVICCQVLGAVATGCKSQQKVPPAIFMFGDGTLDVSNNNYLNYTDDWGEPNRANHPYYGIDFPNSEPTGRFSNGYNIADFIAMAMGLEISPPAYLSLTSPISVKDFTGVNYASEGGRIWNYSILVDDSEVTIPLLRQLDYFADTKAQMAPQLGNHQLRKLLSKSLFLISVGSKDIFHISTFTVRPRPINNTAYVSKLVTSFGASMETLYNEGARKFAVINIPPIGCAPGMRGKAVGRRSHHFGPGGCDETLNELVVEFNDGLRRLLYSLSSKLDGLRYSIGDFYGFSNGTFANPGASGT</sequence>
<name>A0ABC9CM71_9POAL</name>
<dbReference type="GO" id="GO:0016042">
    <property type="term" value="P:lipid catabolic process"/>
    <property type="evidence" value="ECO:0007669"/>
    <property type="project" value="UniProtKB-KW"/>
</dbReference>